<dbReference type="EMBL" id="PJZF01000004">
    <property type="protein sequence ID" value="PLR39537.1"/>
    <property type="molecule type" value="Genomic_DNA"/>
</dbReference>
<comment type="similarity">
    <text evidence="1">To bacterial alkanal monooxygenase alpha and beta chains.</text>
</comment>
<evidence type="ECO:0000313" key="4">
    <source>
        <dbReference type="Proteomes" id="UP000234240"/>
    </source>
</evidence>
<comment type="caution">
    <text evidence="3">The sequence shown here is derived from an EMBL/GenBank/DDBJ whole genome shotgun (WGS) entry which is preliminary data.</text>
</comment>
<reference evidence="3 4" key="1">
    <citation type="submission" date="2017-12" db="EMBL/GenBank/DDBJ databases">
        <title>Characterization of six clinical isolates of Enterochimera gen. nov., a novel genus of the Yersiniaciae family and the three species Enterochimera arupensis sp. nov., Enterochimera coloradensis sp. nov, and Enterochimera californica sp. nov.</title>
        <authorList>
            <person name="Rossi A."/>
            <person name="Fisher M."/>
        </authorList>
    </citation>
    <scope>NUCLEOTIDE SEQUENCE [LARGE SCALE GENOMIC DNA]</scope>
    <source>
        <strain evidence="4">2015-Iso6</strain>
    </source>
</reference>
<dbReference type="SUPFAM" id="SSF51679">
    <property type="entry name" value="Bacterial luciferase-like"/>
    <property type="match status" value="1"/>
</dbReference>
<name>A0A2N5EBN1_9GAMM</name>
<dbReference type="PANTHER" id="PTHR30137:SF20">
    <property type="entry name" value="N-ACETYL-S-ALKYLCYSTEINE MONOOXYGENASE"/>
    <property type="match status" value="1"/>
</dbReference>
<evidence type="ECO:0000256" key="1">
    <source>
        <dbReference type="ARBA" id="ARBA00007789"/>
    </source>
</evidence>
<sequence>MAYRLSLLDKSPIAEGETATQALARTVALATRAEAWGFHRFWVAEHHNSAALAGPSPEVLIAWILAQTRTLRVGAGGVMLQHYSPYKVAENFNLLASLAPGRVDLGVGKAPGGLPLSTRALQQGINAAEKGEFGQQLAQLTHWLEATPNGDGRDELLATPLPTRPAQRFLLGASEGSALLAARLGWHFVFAAHLNGSETDLAQALEAYRVNSGGQRALVAVQAIAAASPAEAALLAADLQHYRVSSPQGQSVTVGSVEQAEAYVRQAGISDYQIEPRHSATLKGTAAQVHAQLSSLQKRYGIEEFIIDTPISDAAARLTSLELLAAHQTVAA</sequence>
<protein>
    <submittedName>
        <fullName evidence="3">Alkane 1-monooxygenase</fullName>
    </submittedName>
</protein>
<gene>
    <name evidence="3" type="ORF">CYR55_06550</name>
</gene>
<organism evidence="3 4">
    <name type="scientific">Chimaeribacter californicus</name>
    <dbReference type="NCBI Taxonomy" id="2060067"/>
    <lineage>
        <taxon>Bacteria</taxon>
        <taxon>Pseudomonadati</taxon>
        <taxon>Pseudomonadota</taxon>
        <taxon>Gammaproteobacteria</taxon>
        <taxon>Enterobacterales</taxon>
        <taxon>Yersiniaceae</taxon>
        <taxon>Chimaeribacter</taxon>
    </lineage>
</organism>
<proteinExistence type="predicted"/>
<dbReference type="NCBIfam" id="TIGR03558">
    <property type="entry name" value="oxido_grp_1"/>
    <property type="match status" value="1"/>
</dbReference>
<dbReference type="GO" id="GO:0005829">
    <property type="term" value="C:cytosol"/>
    <property type="evidence" value="ECO:0007669"/>
    <property type="project" value="TreeGrafter"/>
</dbReference>
<dbReference type="Gene3D" id="3.20.20.30">
    <property type="entry name" value="Luciferase-like domain"/>
    <property type="match status" value="1"/>
</dbReference>
<dbReference type="InterPro" id="IPR011251">
    <property type="entry name" value="Luciferase-like_dom"/>
</dbReference>
<dbReference type="InterPro" id="IPR050766">
    <property type="entry name" value="Bact_Lucif_Oxidored"/>
</dbReference>
<dbReference type="InterPro" id="IPR036661">
    <property type="entry name" value="Luciferase-like_sf"/>
</dbReference>
<dbReference type="GO" id="GO:0004497">
    <property type="term" value="F:monooxygenase activity"/>
    <property type="evidence" value="ECO:0007669"/>
    <property type="project" value="UniProtKB-KW"/>
</dbReference>
<feature type="domain" description="Luciferase-like" evidence="2">
    <location>
        <begin position="15"/>
        <end position="297"/>
    </location>
</feature>
<dbReference type="OrthoDB" id="9780518at2"/>
<dbReference type="Pfam" id="PF00296">
    <property type="entry name" value="Bac_luciferase"/>
    <property type="match status" value="1"/>
</dbReference>
<dbReference type="Proteomes" id="UP000234240">
    <property type="component" value="Unassembled WGS sequence"/>
</dbReference>
<keyword evidence="3" id="KW-0503">Monooxygenase</keyword>
<accession>A0A2N5EBN1</accession>
<dbReference type="InterPro" id="IPR019949">
    <property type="entry name" value="CmoO-like"/>
</dbReference>
<dbReference type="PANTHER" id="PTHR30137">
    <property type="entry name" value="LUCIFERASE-LIKE MONOOXYGENASE"/>
    <property type="match status" value="1"/>
</dbReference>
<evidence type="ECO:0000259" key="2">
    <source>
        <dbReference type="Pfam" id="PF00296"/>
    </source>
</evidence>
<dbReference type="RefSeq" id="WP_101815352.1">
    <property type="nucleotide sequence ID" value="NZ_PJZF01000004.1"/>
</dbReference>
<keyword evidence="4" id="KW-1185">Reference proteome</keyword>
<keyword evidence="3" id="KW-0560">Oxidoreductase</keyword>
<dbReference type="GO" id="GO:0016705">
    <property type="term" value="F:oxidoreductase activity, acting on paired donors, with incorporation or reduction of molecular oxygen"/>
    <property type="evidence" value="ECO:0007669"/>
    <property type="project" value="InterPro"/>
</dbReference>
<dbReference type="AlphaFoldDB" id="A0A2N5EBN1"/>
<evidence type="ECO:0000313" key="3">
    <source>
        <dbReference type="EMBL" id="PLR39537.1"/>
    </source>
</evidence>